<feature type="transmembrane region" description="Helical" evidence="1">
    <location>
        <begin position="21"/>
        <end position="44"/>
    </location>
</feature>
<feature type="transmembrane region" description="Helical" evidence="1">
    <location>
        <begin position="107"/>
        <end position="128"/>
    </location>
</feature>
<keyword evidence="1" id="KW-0472">Membrane</keyword>
<evidence type="ECO:0000313" key="3">
    <source>
        <dbReference type="Proteomes" id="UP001296993"/>
    </source>
</evidence>
<feature type="transmembrane region" description="Helical" evidence="1">
    <location>
        <begin position="197"/>
        <end position="230"/>
    </location>
</feature>
<dbReference type="Pfam" id="PF09948">
    <property type="entry name" value="PpoB2"/>
    <property type="match status" value="1"/>
</dbReference>
<keyword evidence="3" id="KW-1185">Reference proteome</keyword>
<evidence type="ECO:0000313" key="2">
    <source>
        <dbReference type="EMBL" id="MBP2387673.1"/>
    </source>
</evidence>
<feature type="transmembrane region" description="Helical" evidence="1">
    <location>
        <begin position="236"/>
        <end position="258"/>
    </location>
</feature>
<dbReference type="Proteomes" id="UP001296993">
    <property type="component" value="Unassembled WGS sequence"/>
</dbReference>
<feature type="transmembrane region" description="Helical" evidence="1">
    <location>
        <begin position="64"/>
        <end position="86"/>
    </location>
</feature>
<dbReference type="RefSeq" id="WP_245356393.1">
    <property type="nucleotide sequence ID" value="NZ_BAAAJY010000001.1"/>
</dbReference>
<gene>
    <name evidence="2" type="ORF">JOF47_003184</name>
</gene>
<comment type="caution">
    <text evidence="2">The sequence shown here is derived from an EMBL/GenBank/DDBJ whole genome shotgun (WGS) entry which is preliminary data.</text>
</comment>
<protein>
    <submittedName>
        <fullName evidence="2">Metal-binding membrane protein</fullName>
    </submittedName>
</protein>
<dbReference type="InterPro" id="IPR018688">
    <property type="entry name" value="PpoB2-like"/>
</dbReference>
<name>A0ABS4XGS0_9MICC</name>
<keyword evidence="1" id="KW-1133">Transmembrane helix</keyword>
<accession>A0ABS4XGS0</accession>
<evidence type="ECO:0000256" key="1">
    <source>
        <dbReference type="SAM" id="Phobius"/>
    </source>
</evidence>
<dbReference type="EMBL" id="JAGIOF010000001">
    <property type="protein sequence ID" value="MBP2387673.1"/>
    <property type="molecule type" value="Genomic_DNA"/>
</dbReference>
<organism evidence="2 3">
    <name type="scientific">Paeniglutamicibacter kerguelensis</name>
    <dbReference type="NCBI Taxonomy" id="254788"/>
    <lineage>
        <taxon>Bacteria</taxon>
        <taxon>Bacillati</taxon>
        <taxon>Actinomycetota</taxon>
        <taxon>Actinomycetes</taxon>
        <taxon>Micrococcales</taxon>
        <taxon>Micrococcaceae</taxon>
        <taxon>Paeniglutamicibacter</taxon>
    </lineage>
</organism>
<reference evidence="2 3" key="1">
    <citation type="submission" date="2021-03" db="EMBL/GenBank/DDBJ databases">
        <title>Sequencing the genomes of 1000 actinobacteria strains.</title>
        <authorList>
            <person name="Klenk H.-P."/>
        </authorList>
    </citation>
    <scope>NUCLEOTIDE SEQUENCE [LARGE SCALE GENOMIC DNA]</scope>
    <source>
        <strain evidence="2 3">DSM 15797</strain>
    </source>
</reference>
<keyword evidence="1" id="KW-0812">Transmembrane</keyword>
<proteinExistence type="predicted"/>
<sequence>MPARTPSRHPSPGQPDAAGRTALAVMPLPGLLVLLACALVAWYFTILAAARMPVGPGTMGLGLFGYLVGWELMMSAMMLPALAPLLGVYLRSLRSVPNGWIRTARTVALVAGYLAVWALFGILAYGAAALGGTLAARAPAAAPWVGAVLLAAAGAYQLTPLKNFCLRHCRSPVTLLLHVSGYKGPLRDVRTGIYHGAYCTGCCWGLMLVLIVVGTMNLAWMAVIAAVVLLEKTWRHGVAFSRVVGVCVIVFALVAPFFPELLPGLHLGPVMDPDMDPGMTPDMDPGIDM</sequence>